<evidence type="ECO:0000256" key="7">
    <source>
        <dbReference type="ARBA" id="ARBA00022884"/>
    </source>
</evidence>
<dbReference type="PROSITE" id="PS00039">
    <property type="entry name" value="DEAD_ATP_HELICASE"/>
    <property type="match status" value="1"/>
</dbReference>
<dbReference type="GO" id="GO:0016787">
    <property type="term" value="F:hydrolase activity"/>
    <property type="evidence" value="ECO:0007669"/>
    <property type="project" value="UniProtKB-KW"/>
</dbReference>
<accession>A0A1Z5T6L8</accession>
<proteinExistence type="inferred from homology"/>
<evidence type="ECO:0000256" key="4">
    <source>
        <dbReference type="ARBA" id="ARBA00022801"/>
    </source>
</evidence>
<protein>
    <recommendedName>
        <fullName evidence="9">ATP-dependent RNA helicase</fullName>
        <ecNumber evidence="9">3.6.4.13</ecNumber>
    </recommendedName>
</protein>
<dbReference type="InterPro" id="IPR011545">
    <property type="entry name" value="DEAD/DEAH_box_helicase_dom"/>
</dbReference>
<feature type="short sequence motif" description="Q motif" evidence="8">
    <location>
        <begin position="354"/>
        <end position="382"/>
    </location>
</feature>
<gene>
    <name evidence="14" type="ORF">BTJ68_08182</name>
</gene>
<evidence type="ECO:0000256" key="10">
    <source>
        <dbReference type="SAM" id="MobiDB-lite"/>
    </source>
</evidence>
<dbReference type="FunCoup" id="A0A1Z5T6L8">
    <property type="interactions" value="1506"/>
</dbReference>
<feature type="domain" description="Helicase C-terminal" evidence="12">
    <location>
        <begin position="797"/>
        <end position="951"/>
    </location>
</feature>
<dbReference type="InterPro" id="IPR000629">
    <property type="entry name" value="RNA-helicase_DEAD-box_CS"/>
</dbReference>
<dbReference type="Pfam" id="PF00270">
    <property type="entry name" value="DEAD"/>
    <property type="match status" value="2"/>
</dbReference>
<comment type="function">
    <text evidence="9">RNA helicase.</text>
</comment>
<feature type="compositionally biased region" description="Low complexity" evidence="10">
    <location>
        <begin position="768"/>
        <end position="780"/>
    </location>
</feature>
<dbReference type="GO" id="GO:0006364">
    <property type="term" value="P:rRNA processing"/>
    <property type="evidence" value="ECO:0007669"/>
    <property type="project" value="UniProtKB-KW"/>
</dbReference>
<feature type="domain" description="Helicase ATP-binding" evidence="11">
    <location>
        <begin position="400"/>
        <end position="654"/>
    </location>
</feature>
<sequence>MAGPLYKRYVPPSRSPASTAPAQPVAQTAEIEGDDAQQNGTSTPEGKRKRERSEEEAAERKAKKLRKKGMDASQAQEQARDALKSDEQSREDKERARRTEAGLNMTAHSNGDDGAEKVVTSQPAQKMSIKKRHKLEKEARKARKEEARAAKEQGESGSARDDEQHLNMEQDSPKESMRSEKRRGDGDAVVGSDEDEESHAMSVPPDTDRLSTSKASTRSRQNQRNDDAETSGEDEELDPPLKEQPRKRRHKLESVLQQGSATESGAEKDQDRARKHGNILSKFQKSTQRSQTHKASSDSSDEDEEEKEDNKPVLHDLEPLPQPEKAATPEFHADASALPRWLARPTIVSDRAKSTFSDLGLDEESVKHLSSLGFKDSLPVQKALLPLLLPPGANGARYHPGTESVVPDLAVSAATGSGKTIAYLLPIVEALRRKRVHGKLQAVVVVPTRELVAQVASVAENLAKGRSNIKIGTATGAGKLKDEQEKLIFRTSHYDPNGYEKLMHRAGEKQRSTVHDRAIFEEEDLLPDGEEDAKESQRLDDAIRGPIDHVPVYNSSVDILVCTPGRLSEHLNATLGFSLKHTEWLVLDEADKLLDAQYDGFLEKVNEELPVNAYPDRLVQFGRGHRVRKVVLSATMTRDISKLTGLRLHRPQLIVVSGSGDEQVTGTLQKPMDHARVVGDGYELPPTLVEYCLPVGDGSEKPLYLAKVLDEKVLEGVDLEQSGRPTEKMDVDHGNASGSDDSDSHSDSLSSSSISSSSSEDSSDSESESSGSAASSAESETPAETTGLHPSRLALLSKQRQPNDVPPTVLIFTASTESAHRLHYLLSHLKPSWSPFLMLLTKPQRRTPRSLMGSSRKPLIAISTDRSSRGLDSLSSSQRPITHVIQYDVPRSLESYVHRVGRTARAGRPGEAWTLYSHVEARWFLKEVARTEKVKRSGEVEKVRIAMEDEKEKERLAEVVDGMRDAVFGGSGRDGSQGMRSVRR</sequence>
<reference evidence="14 15" key="1">
    <citation type="submission" date="2017-01" db="EMBL/GenBank/DDBJ databases">
        <title>The recent genome duplication of the halophilic yeast Hortaea werneckii: insights from long-read sequencing.</title>
        <authorList>
            <person name="Sinha S."/>
            <person name="Flibotte S."/>
            <person name="Neira M."/>
            <person name="Lenassi M."/>
            <person name="Gostincar C."/>
            <person name="Stajich J.E."/>
            <person name="Nislow C.E."/>
        </authorList>
    </citation>
    <scope>NUCLEOTIDE SEQUENCE [LARGE SCALE GENOMIC DNA]</scope>
    <source>
        <strain evidence="14 15">EXF-2000</strain>
    </source>
</reference>
<feature type="compositionally biased region" description="Polar residues" evidence="10">
    <location>
        <begin position="281"/>
        <end position="294"/>
    </location>
</feature>
<dbReference type="InParanoid" id="A0A1Z5T6L8"/>
<dbReference type="GO" id="GO:0003723">
    <property type="term" value="F:RNA binding"/>
    <property type="evidence" value="ECO:0007669"/>
    <property type="project" value="UniProtKB-UniRule"/>
</dbReference>
<dbReference type="SUPFAM" id="SSF52540">
    <property type="entry name" value="P-loop containing nucleoside triphosphate hydrolases"/>
    <property type="match status" value="2"/>
</dbReference>
<dbReference type="GO" id="GO:0005524">
    <property type="term" value="F:ATP binding"/>
    <property type="evidence" value="ECO:0007669"/>
    <property type="project" value="UniProtKB-UniRule"/>
</dbReference>
<dbReference type="PANTHER" id="PTHR24031">
    <property type="entry name" value="RNA HELICASE"/>
    <property type="match status" value="1"/>
</dbReference>
<dbReference type="Pfam" id="PF00271">
    <property type="entry name" value="Helicase_C"/>
    <property type="match status" value="1"/>
</dbReference>
<dbReference type="VEuPathDB" id="FungiDB:BTJ68_08182"/>
<keyword evidence="4 9" id="KW-0378">Hydrolase</keyword>
<evidence type="ECO:0000256" key="1">
    <source>
        <dbReference type="ARBA" id="ARBA00004604"/>
    </source>
</evidence>
<dbReference type="EC" id="3.6.4.13" evidence="9"/>
<dbReference type="GO" id="GO:0005730">
    <property type="term" value="C:nucleolus"/>
    <property type="evidence" value="ECO:0007669"/>
    <property type="project" value="UniProtKB-SubCell"/>
</dbReference>
<feature type="compositionally biased region" description="Basic and acidic residues" evidence="10">
    <location>
        <begin position="78"/>
        <end position="100"/>
    </location>
</feature>
<dbReference type="InterPro" id="IPR001650">
    <property type="entry name" value="Helicase_C-like"/>
</dbReference>
<keyword evidence="3 9" id="KW-0547">Nucleotide-binding</keyword>
<feature type="compositionally biased region" description="Acidic residues" evidence="10">
    <location>
        <begin position="228"/>
        <end position="238"/>
    </location>
</feature>
<evidence type="ECO:0000313" key="14">
    <source>
        <dbReference type="EMBL" id="OTA31669.1"/>
    </source>
</evidence>
<feature type="compositionally biased region" description="Low complexity" evidence="10">
    <location>
        <begin position="747"/>
        <end position="760"/>
    </location>
</feature>
<evidence type="ECO:0000259" key="12">
    <source>
        <dbReference type="PROSITE" id="PS51194"/>
    </source>
</evidence>
<feature type="compositionally biased region" description="Basic and acidic residues" evidence="10">
    <location>
        <begin position="135"/>
        <end position="186"/>
    </location>
</feature>
<comment type="domain">
    <text evidence="9">The Q motif is unique to and characteristic of the DEAD box family of RNA helicases and controls ATP binding and hydrolysis.</text>
</comment>
<evidence type="ECO:0000313" key="15">
    <source>
        <dbReference type="Proteomes" id="UP000194280"/>
    </source>
</evidence>
<feature type="domain" description="DEAD-box RNA helicase Q" evidence="13">
    <location>
        <begin position="354"/>
        <end position="382"/>
    </location>
</feature>
<evidence type="ECO:0000256" key="6">
    <source>
        <dbReference type="ARBA" id="ARBA00022840"/>
    </source>
</evidence>
<dbReference type="PROSITE" id="PS51195">
    <property type="entry name" value="Q_MOTIF"/>
    <property type="match status" value="1"/>
</dbReference>
<name>A0A1Z5T6L8_HORWE</name>
<dbReference type="PROSITE" id="PS51192">
    <property type="entry name" value="HELICASE_ATP_BIND_1"/>
    <property type="match status" value="1"/>
</dbReference>
<comment type="similarity">
    <text evidence="9">Belongs to the DEAD box helicase family.</text>
</comment>
<dbReference type="InterPro" id="IPR027417">
    <property type="entry name" value="P-loop_NTPase"/>
</dbReference>
<dbReference type="InterPro" id="IPR014001">
    <property type="entry name" value="Helicase_ATP-bd"/>
</dbReference>
<evidence type="ECO:0000256" key="5">
    <source>
        <dbReference type="ARBA" id="ARBA00022806"/>
    </source>
</evidence>
<keyword evidence="7 9" id="KW-0694">RNA-binding</keyword>
<keyword evidence="2" id="KW-0698">rRNA processing</keyword>
<feature type="compositionally biased region" description="Polar residues" evidence="10">
    <location>
        <begin position="212"/>
        <end position="222"/>
    </location>
</feature>
<evidence type="ECO:0000259" key="13">
    <source>
        <dbReference type="PROSITE" id="PS51195"/>
    </source>
</evidence>
<dbReference type="PROSITE" id="PS51194">
    <property type="entry name" value="HELICASE_CTER"/>
    <property type="match status" value="1"/>
</dbReference>
<dbReference type="CDD" id="cd17956">
    <property type="entry name" value="DEADc_DDX51"/>
    <property type="match status" value="1"/>
</dbReference>
<dbReference type="Gene3D" id="3.40.50.300">
    <property type="entry name" value="P-loop containing nucleotide triphosphate hydrolases"/>
    <property type="match status" value="2"/>
</dbReference>
<dbReference type="EMBL" id="MUNK01000110">
    <property type="protein sequence ID" value="OTA31669.1"/>
    <property type="molecule type" value="Genomic_DNA"/>
</dbReference>
<dbReference type="CDD" id="cd18787">
    <property type="entry name" value="SF2_C_DEAD"/>
    <property type="match status" value="1"/>
</dbReference>
<feature type="region of interest" description="Disordered" evidence="10">
    <location>
        <begin position="1"/>
        <end position="324"/>
    </location>
</feature>
<dbReference type="Proteomes" id="UP000194280">
    <property type="component" value="Unassembled WGS sequence"/>
</dbReference>
<dbReference type="GO" id="GO:0003724">
    <property type="term" value="F:RNA helicase activity"/>
    <property type="evidence" value="ECO:0007669"/>
    <property type="project" value="UniProtKB-EC"/>
</dbReference>
<keyword evidence="5 9" id="KW-0347">Helicase</keyword>
<dbReference type="STRING" id="1157616.A0A1Z5T6L8"/>
<evidence type="ECO:0000256" key="2">
    <source>
        <dbReference type="ARBA" id="ARBA00022552"/>
    </source>
</evidence>
<evidence type="ECO:0000256" key="3">
    <source>
        <dbReference type="ARBA" id="ARBA00022741"/>
    </source>
</evidence>
<feature type="compositionally biased region" description="Basic and acidic residues" evidence="10">
    <location>
        <begin position="45"/>
        <end position="60"/>
    </location>
</feature>
<comment type="caution">
    <text evidence="14">The sequence shown here is derived from an EMBL/GenBank/DDBJ whole genome shotgun (WGS) entry which is preliminary data.</text>
</comment>
<dbReference type="InterPro" id="IPR014014">
    <property type="entry name" value="RNA_helicase_DEAD_Q_motif"/>
</dbReference>
<dbReference type="AlphaFoldDB" id="A0A1Z5T6L8"/>
<feature type="compositionally biased region" description="Low complexity" evidence="10">
    <location>
        <begin position="11"/>
        <end position="24"/>
    </location>
</feature>
<keyword evidence="6 9" id="KW-0067">ATP-binding</keyword>
<comment type="subcellular location">
    <subcellularLocation>
        <location evidence="1">Nucleus</location>
        <location evidence="1">Nucleolus</location>
    </subcellularLocation>
</comment>
<dbReference type="OrthoDB" id="3370at2759"/>
<dbReference type="SMART" id="SM00487">
    <property type="entry name" value="DEXDc"/>
    <property type="match status" value="1"/>
</dbReference>
<evidence type="ECO:0000259" key="11">
    <source>
        <dbReference type="PROSITE" id="PS51192"/>
    </source>
</evidence>
<keyword evidence="15" id="KW-1185">Reference proteome</keyword>
<comment type="catalytic activity">
    <reaction evidence="9">
        <text>ATP + H2O = ADP + phosphate + H(+)</text>
        <dbReference type="Rhea" id="RHEA:13065"/>
        <dbReference type="ChEBI" id="CHEBI:15377"/>
        <dbReference type="ChEBI" id="CHEBI:15378"/>
        <dbReference type="ChEBI" id="CHEBI:30616"/>
        <dbReference type="ChEBI" id="CHEBI:43474"/>
        <dbReference type="ChEBI" id="CHEBI:456216"/>
        <dbReference type="EC" id="3.6.4.13"/>
    </reaction>
</comment>
<feature type="region of interest" description="Disordered" evidence="10">
    <location>
        <begin position="718"/>
        <end position="787"/>
    </location>
</feature>
<organism evidence="14 15">
    <name type="scientific">Hortaea werneckii EXF-2000</name>
    <dbReference type="NCBI Taxonomy" id="1157616"/>
    <lineage>
        <taxon>Eukaryota</taxon>
        <taxon>Fungi</taxon>
        <taxon>Dikarya</taxon>
        <taxon>Ascomycota</taxon>
        <taxon>Pezizomycotina</taxon>
        <taxon>Dothideomycetes</taxon>
        <taxon>Dothideomycetidae</taxon>
        <taxon>Mycosphaerellales</taxon>
        <taxon>Teratosphaeriaceae</taxon>
        <taxon>Hortaea</taxon>
    </lineage>
</organism>
<evidence type="ECO:0000256" key="8">
    <source>
        <dbReference type="PROSITE-ProRule" id="PRU00552"/>
    </source>
</evidence>
<feature type="compositionally biased region" description="Basic and acidic residues" evidence="10">
    <location>
        <begin position="308"/>
        <end position="318"/>
    </location>
</feature>
<evidence type="ECO:0000256" key="9">
    <source>
        <dbReference type="RuleBase" id="RU365068"/>
    </source>
</evidence>